<reference evidence="7 8" key="1">
    <citation type="submission" date="2013-11" db="EMBL/GenBank/DDBJ databases">
        <title>Genome sequencing of Stegodyphus mimosarum.</title>
        <authorList>
            <person name="Bechsgaard J."/>
        </authorList>
    </citation>
    <scope>NUCLEOTIDE SEQUENCE [LARGE SCALE GENOMIC DNA]</scope>
</reference>
<comment type="similarity">
    <text evidence="1 5">Belongs to the GDA1/CD39 NTPase family.</text>
</comment>
<feature type="active site" description="Proton acceptor" evidence="3">
    <location>
        <position position="242"/>
    </location>
</feature>
<keyword evidence="6" id="KW-1133">Transmembrane helix</keyword>
<dbReference type="PANTHER" id="PTHR11782">
    <property type="entry name" value="ADENOSINE/GUANOSINE DIPHOSPHATASE"/>
    <property type="match status" value="1"/>
</dbReference>
<evidence type="ECO:0008006" key="9">
    <source>
        <dbReference type="Google" id="ProtNLM"/>
    </source>
</evidence>
<dbReference type="InterPro" id="IPR029071">
    <property type="entry name" value="Ubiquitin-like_domsf"/>
</dbReference>
<evidence type="ECO:0000256" key="5">
    <source>
        <dbReference type="RuleBase" id="RU003833"/>
    </source>
</evidence>
<dbReference type="GO" id="GO:0004382">
    <property type="term" value="F:GDP phosphatase activity"/>
    <property type="evidence" value="ECO:0007669"/>
    <property type="project" value="TreeGrafter"/>
</dbReference>
<dbReference type="Pfam" id="PF01150">
    <property type="entry name" value="GDA1_CD39"/>
    <property type="match status" value="1"/>
</dbReference>
<dbReference type="OMA" id="FMLNFTN"/>
<evidence type="ECO:0000256" key="4">
    <source>
        <dbReference type="PIRSR" id="PIRSR600407-2"/>
    </source>
</evidence>
<feature type="transmembrane region" description="Helical" evidence="6">
    <location>
        <begin position="529"/>
        <end position="548"/>
    </location>
</feature>
<feature type="binding site" evidence="4">
    <location>
        <begin position="278"/>
        <end position="282"/>
    </location>
    <ligand>
        <name>ATP</name>
        <dbReference type="ChEBI" id="CHEBI:30616"/>
    </ligand>
</feature>
<dbReference type="GO" id="GO:0045134">
    <property type="term" value="F:UDP phosphatase activity"/>
    <property type="evidence" value="ECO:0007669"/>
    <property type="project" value="TreeGrafter"/>
</dbReference>
<dbReference type="Gene3D" id="3.30.420.150">
    <property type="entry name" value="Exopolyphosphatase. Domain 2"/>
    <property type="match status" value="1"/>
</dbReference>
<dbReference type="InterPro" id="IPR000407">
    <property type="entry name" value="GDA1_CD39_NTPase"/>
</dbReference>
<dbReference type="OrthoDB" id="6372431at2759"/>
<evidence type="ECO:0000256" key="6">
    <source>
        <dbReference type="SAM" id="Phobius"/>
    </source>
</evidence>
<feature type="transmembrane region" description="Helical" evidence="6">
    <location>
        <begin position="87"/>
        <end position="112"/>
    </location>
</feature>
<dbReference type="EMBL" id="KK115965">
    <property type="protein sequence ID" value="KFM66458.1"/>
    <property type="molecule type" value="Genomic_DNA"/>
</dbReference>
<dbReference type="SUPFAM" id="SSF54236">
    <property type="entry name" value="Ubiquitin-like"/>
    <property type="match status" value="1"/>
</dbReference>
<dbReference type="PANTHER" id="PTHR11782:SF83">
    <property type="entry name" value="GUANOSINE-DIPHOSPHATASE"/>
    <property type="match status" value="1"/>
</dbReference>
<accession>A0A087TMW9</accession>
<evidence type="ECO:0000313" key="7">
    <source>
        <dbReference type="EMBL" id="KFM66458.1"/>
    </source>
</evidence>
<keyword evidence="4" id="KW-0067">ATP-binding</keyword>
<keyword evidence="8" id="KW-1185">Reference proteome</keyword>
<keyword evidence="6" id="KW-0472">Membrane</keyword>
<organism evidence="7 8">
    <name type="scientific">Stegodyphus mimosarum</name>
    <name type="common">African social velvet spider</name>
    <dbReference type="NCBI Taxonomy" id="407821"/>
    <lineage>
        <taxon>Eukaryota</taxon>
        <taxon>Metazoa</taxon>
        <taxon>Ecdysozoa</taxon>
        <taxon>Arthropoda</taxon>
        <taxon>Chelicerata</taxon>
        <taxon>Arachnida</taxon>
        <taxon>Araneae</taxon>
        <taxon>Araneomorphae</taxon>
        <taxon>Entelegynae</taxon>
        <taxon>Eresoidea</taxon>
        <taxon>Eresidae</taxon>
        <taxon>Stegodyphus</taxon>
    </lineage>
</organism>
<dbReference type="GO" id="GO:0017111">
    <property type="term" value="F:ribonucleoside triphosphate phosphatase activity"/>
    <property type="evidence" value="ECO:0007669"/>
    <property type="project" value="TreeGrafter"/>
</dbReference>
<gene>
    <name evidence="7" type="ORF">X975_03981</name>
</gene>
<protein>
    <recommendedName>
        <fullName evidence="9">Ectonucleoside triphosphate diphosphohydrolase 1</fullName>
    </recommendedName>
</protein>
<dbReference type="GO" id="GO:0005886">
    <property type="term" value="C:plasma membrane"/>
    <property type="evidence" value="ECO:0007669"/>
    <property type="project" value="TreeGrafter"/>
</dbReference>
<evidence type="ECO:0000313" key="8">
    <source>
        <dbReference type="Proteomes" id="UP000054359"/>
    </source>
</evidence>
<name>A0A087TMW9_STEMI</name>
<dbReference type="GO" id="GO:0009134">
    <property type="term" value="P:nucleoside diphosphate catabolic process"/>
    <property type="evidence" value="ECO:0007669"/>
    <property type="project" value="TreeGrafter"/>
</dbReference>
<dbReference type="AlphaFoldDB" id="A0A087TMW9"/>
<dbReference type="Gene3D" id="3.30.420.40">
    <property type="match status" value="1"/>
</dbReference>
<proteinExistence type="inferred from homology"/>
<dbReference type="PROSITE" id="PS01238">
    <property type="entry name" value="GDA1_CD39_NTPASE"/>
    <property type="match status" value="1"/>
</dbReference>
<sequence>MQVTLQPLTATDGSSVVVDTNDQATVSSLISSYCTQKSIGYSSNLAIFDGKKRPLPSYSTLGSLGITNGQNLHIGYKENTVSLSDQWPLLVALAALVMGLIGIIGMSLAYGLSGGRYPYDYGVVMDAGSSKTNTILYKWQANKHKGTGFVSQEDNCFAKGGIAKMDPMELDPVINCAKKVTKHIDPPSLSRTPLFFAATAGMRLLNITNPKRADAILEQLSLHLNETGLSVKKIEIISGSDEGIYGWITANFLQNTLEKEQKFDPWIPTTYGALDMGGASMQIAYALPEQNKTKVKSLQLYGQTHNVFSQSNLCFGRDEAARRYKFLLLKVQNKTILYDPCSPKGYNQTFQGSFFAEPCTHSAMKTESLKEDANYTFVGTSEYSYCQANVSKLLDVAECESMKFKECFKKLSGLPDDQKYLAFATYFYTTDFLNLTQSSLEDYEKGVKSFCEKNYDQVKKIANNEYVTQYCFNAQYIYEALVNGFGFQNSTWKNINFVGRIANKDVGWTLGYMINATNIIPAKSKTPRLVSSSALTVSLVIFVLMILAT</sequence>
<keyword evidence="2 5" id="KW-0378">Hydrolase</keyword>
<dbReference type="GO" id="GO:0005524">
    <property type="term" value="F:ATP binding"/>
    <property type="evidence" value="ECO:0007669"/>
    <property type="project" value="UniProtKB-KW"/>
</dbReference>
<keyword evidence="4" id="KW-0547">Nucleotide-binding</keyword>
<dbReference type="Proteomes" id="UP000054359">
    <property type="component" value="Unassembled WGS sequence"/>
</dbReference>
<dbReference type="STRING" id="407821.A0A087TMW9"/>
<evidence type="ECO:0000256" key="1">
    <source>
        <dbReference type="ARBA" id="ARBA00009283"/>
    </source>
</evidence>
<evidence type="ECO:0000256" key="2">
    <source>
        <dbReference type="ARBA" id="ARBA00022801"/>
    </source>
</evidence>
<keyword evidence="6" id="KW-0812">Transmembrane</keyword>
<evidence type="ECO:0000256" key="3">
    <source>
        <dbReference type="PIRSR" id="PIRSR600407-1"/>
    </source>
</evidence>
<feature type="non-terminal residue" evidence="7">
    <location>
        <position position="549"/>
    </location>
</feature>